<proteinExistence type="predicted"/>
<gene>
    <name evidence="2" type="ORF">LZG35_12995</name>
</gene>
<organism evidence="2 3">
    <name type="scientific">Alloalcanivorax xenomutans</name>
    <dbReference type="NCBI Taxonomy" id="1094342"/>
    <lineage>
        <taxon>Bacteria</taxon>
        <taxon>Pseudomonadati</taxon>
        <taxon>Pseudomonadota</taxon>
        <taxon>Gammaproteobacteria</taxon>
        <taxon>Oceanospirillales</taxon>
        <taxon>Alcanivoracaceae</taxon>
        <taxon>Alloalcanivorax</taxon>
    </lineage>
</organism>
<feature type="domain" description="CD-NTase-associated protein 12/Pycsar effector protein TIR" evidence="1">
    <location>
        <begin position="6"/>
        <end position="118"/>
    </location>
</feature>
<dbReference type="RefSeq" id="WP_233925906.1">
    <property type="nucleotide sequence ID" value="NZ_JAJVKT010000015.1"/>
</dbReference>
<dbReference type="EMBL" id="JAJVKT010000015">
    <property type="protein sequence ID" value="MCE7509560.1"/>
    <property type="molecule type" value="Genomic_DNA"/>
</dbReference>
<dbReference type="AlphaFoldDB" id="A0A9Q3W687"/>
<comment type="caution">
    <text evidence="2">The sequence shown here is derived from an EMBL/GenBank/DDBJ whole genome shotgun (WGS) entry which is preliminary data.</text>
</comment>
<protein>
    <submittedName>
        <fullName evidence="2">Nucleotide-binding protein</fullName>
    </submittedName>
</protein>
<reference evidence="2" key="1">
    <citation type="submission" date="2022-01" db="EMBL/GenBank/DDBJ databases">
        <authorList>
            <person name="Karlyshev A.V."/>
            <person name="Jaspars M."/>
        </authorList>
    </citation>
    <scope>NUCLEOTIDE SEQUENCE</scope>
    <source>
        <strain evidence="2">AGSA3-2</strain>
    </source>
</reference>
<sequence length="148" mass="16405">MPKTTLFIGSSTAAKSQAKAVVAKLSSPTLDFVPWRDAFTAGRTLLEDLDNIRNDVDGAVLLFSPEAEATVRGNIVHTPNLNVLFEFGYFYGHFGKQKTAMLKYGDFYMPSDFGGYIHIFGSTFFKRSASVAVGKRTEKEFGRWLAAF</sequence>
<evidence type="ECO:0000259" key="1">
    <source>
        <dbReference type="Pfam" id="PF10137"/>
    </source>
</evidence>
<keyword evidence="3" id="KW-1185">Reference proteome</keyword>
<dbReference type="Proteomes" id="UP001107961">
    <property type="component" value="Unassembled WGS sequence"/>
</dbReference>
<dbReference type="Pfam" id="PF10137">
    <property type="entry name" value="CAP12-PCTIR_TIR"/>
    <property type="match status" value="1"/>
</dbReference>
<accession>A0A9Q3W687</accession>
<dbReference type="GO" id="GO:0050135">
    <property type="term" value="F:NADP+ nucleosidase activity"/>
    <property type="evidence" value="ECO:0007669"/>
    <property type="project" value="InterPro"/>
</dbReference>
<evidence type="ECO:0000313" key="2">
    <source>
        <dbReference type="EMBL" id="MCE7509560.1"/>
    </source>
</evidence>
<evidence type="ECO:0000313" key="3">
    <source>
        <dbReference type="Proteomes" id="UP001107961"/>
    </source>
</evidence>
<dbReference type="InterPro" id="IPR019302">
    <property type="entry name" value="CAP12/PCTIR_TIR_dom"/>
</dbReference>
<name>A0A9Q3W687_9GAMM</name>